<keyword evidence="4 7" id="KW-0812">Transmembrane</keyword>
<evidence type="ECO:0000256" key="6">
    <source>
        <dbReference type="ARBA" id="ARBA00023136"/>
    </source>
</evidence>
<protein>
    <submittedName>
        <fullName evidence="9">ABC transporter permease</fullName>
    </submittedName>
</protein>
<dbReference type="PROSITE" id="PS50928">
    <property type="entry name" value="ABC_TM1"/>
    <property type="match status" value="1"/>
</dbReference>
<organism evidence="9 10">
    <name type="scientific">Frankia nepalensis</name>
    <dbReference type="NCBI Taxonomy" id="1836974"/>
    <lineage>
        <taxon>Bacteria</taxon>
        <taxon>Bacillati</taxon>
        <taxon>Actinomycetota</taxon>
        <taxon>Actinomycetes</taxon>
        <taxon>Frankiales</taxon>
        <taxon>Frankiaceae</taxon>
        <taxon>Frankia</taxon>
    </lineage>
</organism>
<comment type="subcellular location">
    <subcellularLocation>
        <location evidence="1 7">Cell membrane</location>
        <topology evidence="1 7">Multi-pass membrane protein</topology>
    </subcellularLocation>
</comment>
<dbReference type="GO" id="GO:0055085">
    <property type="term" value="P:transmembrane transport"/>
    <property type="evidence" value="ECO:0007669"/>
    <property type="project" value="InterPro"/>
</dbReference>
<reference evidence="9" key="1">
    <citation type="submission" date="2020-12" db="EMBL/GenBank/DDBJ databases">
        <title>Genomic characterization of non-nitrogen-fixing Frankia strains.</title>
        <authorList>
            <person name="Carlos-Shanley C."/>
            <person name="Guerra T."/>
            <person name="Hahn D."/>
        </authorList>
    </citation>
    <scope>NUCLEOTIDE SEQUENCE</scope>
    <source>
        <strain evidence="9">CN6</strain>
    </source>
</reference>
<evidence type="ECO:0000313" key="9">
    <source>
        <dbReference type="EMBL" id="MBL7625753.1"/>
    </source>
</evidence>
<dbReference type="PANTHER" id="PTHR43386:SF1">
    <property type="entry name" value="D,D-DIPEPTIDE TRANSPORT SYSTEM PERMEASE PROTEIN DDPC-RELATED"/>
    <property type="match status" value="1"/>
</dbReference>
<gene>
    <name evidence="9" type="ORF">I7412_00865</name>
</gene>
<evidence type="ECO:0000313" key="10">
    <source>
        <dbReference type="Proteomes" id="UP000604475"/>
    </source>
</evidence>
<keyword evidence="6 7" id="KW-0472">Membrane</keyword>
<comment type="similarity">
    <text evidence="7">Belongs to the binding-protein-dependent transport system permease family.</text>
</comment>
<accession>A0A937UL79</accession>
<name>A0A937UL79_9ACTN</name>
<dbReference type="AlphaFoldDB" id="A0A937UL79"/>
<comment type="caution">
    <text evidence="9">The sequence shown here is derived from an EMBL/GenBank/DDBJ whole genome shotgun (WGS) entry which is preliminary data.</text>
</comment>
<evidence type="ECO:0000256" key="7">
    <source>
        <dbReference type="RuleBase" id="RU363032"/>
    </source>
</evidence>
<dbReference type="Pfam" id="PF00528">
    <property type="entry name" value="BPD_transp_1"/>
    <property type="match status" value="1"/>
</dbReference>
<keyword evidence="3" id="KW-1003">Cell membrane</keyword>
<keyword evidence="2 7" id="KW-0813">Transport</keyword>
<dbReference type="InterPro" id="IPR050366">
    <property type="entry name" value="BP-dependent_transpt_permease"/>
</dbReference>
<dbReference type="EMBL" id="JAEACQ010000042">
    <property type="protein sequence ID" value="MBL7625753.1"/>
    <property type="molecule type" value="Genomic_DNA"/>
</dbReference>
<keyword evidence="10" id="KW-1185">Reference proteome</keyword>
<dbReference type="InterPro" id="IPR000515">
    <property type="entry name" value="MetI-like"/>
</dbReference>
<feature type="transmembrane region" description="Helical" evidence="7">
    <location>
        <begin position="268"/>
        <end position="286"/>
    </location>
</feature>
<feature type="domain" description="ABC transmembrane type-1" evidence="8">
    <location>
        <begin position="101"/>
        <end position="290"/>
    </location>
</feature>
<feature type="transmembrane region" description="Helical" evidence="7">
    <location>
        <begin position="103"/>
        <end position="130"/>
    </location>
</feature>
<dbReference type="Gene3D" id="1.10.3720.10">
    <property type="entry name" value="MetI-like"/>
    <property type="match status" value="1"/>
</dbReference>
<evidence type="ECO:0000256" key="3">
    <source>
        <dbReference type="ARBA" id="ARBA00022475"/>
    </source>
</evidence>
<dbReference type="Proteomes" id="UP000604475">
    <property type="component" value="Unassembled WGS sequence"/>
</dbReference>
<feature type="transmembrane region" description="Helical" evidence="7">
    <location>
        <begin position="214"/>
        <end position="236"/>
    </location>
</feature>
<dbReference type="SUPFAM" id="SSF161098">
    <property type="entry name" value="MetI-like"/>
    <property type="match status" value="1"/>
</dbReference>
<dbReference type="RefSeq" id="WP_203008110.1">
    <property type="nucleotide sequence ID" value="NZ_JADWYU010000292.1"/>
</dbReference>
<feature type="transmembrane region" description="Helical" evidence="7">
    <location>
        <begin position="38"/>
        <end position="60"/>
    </location>
</feature>
<evidence type="ECO:0000256" key="5">
    <source>
        <dbReference type="ARBA" id="ARBA00022989"/>
    </source>
</evidence>
<evidence type="ECO:0000256" key="4">
    <source>
        <dbReference type="ARBA" id="ARBA00022692"/>
    </source>
</evidence>
<evidence type="ECO:0000259" key="8">
    <source>
        <dbReference type="PROSITE" id="PS50928"/>
    </source>
</evidence>
<feature type="transmembrane region" description="Helical" evidence="7">
    <location>
        <begin position="150"/>
        <end position="176"/>
    </location>
</feature>
<sequence>MTRPDTAATAVAEQKIPAPAAVLLGAPLVPRVRRPRSLLVYLSYGWLVLVIGLAMLANVLPVPSYTIPVGDPRQGPGGGFDLLLGTDSQGRPMIARAVYGAQVSLLVGTIGGLLGAVIGALLGLLAGYLGGWVDWIVRLLADALLAFPPLLLLLAISSILTPSITTLTAGLTLLIIPTFTRIARANTLAWASRDFITAARNMGASRRRILIREILPNLLPSLAAYLPIVISALIVAEGSLSFLGQGIPPPRPSWGGMISEGKDYLVDAPHMVLVPALIIFFTVFALNQVGDHLRQRFDRTLHD</sequence>
<keyword evidence="5 7" id="KW-1133">Transmembrane helix</keyword>
<evidence type="ECO:0000256" key="2">
    <source>
        <dbReference type="ARBA" id="ARBA00022448"/>
    </source>
</evidence>
<dbReference type="CDD" id="cd06261">
    <property type="entry name" value="TM_PBP2"/>
    <property type="match status" value="1"/>
</dbReference>
<dbReference type="InterPro" id="IPR035906">
    <property type="entry name" value="MetI-like_sf"/>
</dbReference>
<dbReference type="PANTHER" id="PTHR43386">
    <property type="entry name" value="OLIGOPEPTIDE TRANSPORT SYSTEM PERMEASE PROTEIN APPC"/>
    <property type="match status" value="1"/>
</dbReference>
<evidence type="ECO:0000256" key="1">
    <source>
        <dbReference type="ARBA" id="ARBA00004651"/>
    </source>
</evidence>
<proteinExistence type="inferred from homology"/>
<dbReference type="GO" id="GO:0005886">
    <property type="term" value="C:plasma membrane"/>
    <property type="evidence" value="ECO:0007669"/>
    <property type="project" value="UniProtKB-SubCell"/>
</dbReference>